<comment type="caution">
    <text evidence="2">The sequence shown here is derived from an EMBL/GenBank/DDBJ whole genome shotgun (WGS) entry which is preliminary data.</text>
</comment>
<sequence length="401" mass="43273">MSVQTGPWGNEMRANIDAAPKVIHRLWHQAILGVLRTVLCLGCLVCTALFPSDLRAASPQDLIRQGDLTINTSVIAGGSVVPGQKIGLRIELATTRWFTGGTRIEIPEVPGLVILQTEQFASNASEVRAGQTWVIQRWTLDVFPQQAQSFTVGPIPVQVSVNAGGSDSAKGQVFAPAVNFTAAIPDALSDGVADGETWVASPTFAVEQSFDRNLDGLSVGDAVERTVRFEANDVLAMMLPALNDQGAAGVTAYPSPPVLDNRNNRGTQTARRTEVISYVVQVAGTWTLPAQRFHWWDTQSQALKAVELGAITFTVVASEGETSDGQSAFTPSPKALLLTLLALIVAGISVFLLRKLPKPPYPWFRAAWDRLHRALSVALNPVLPDTINPRMPPTESKTRKR</sequence>
<keyword evidence="1" id="KW-0472">Membrane</keyword>
<dbReference type="PANTHER" id="PTHR40940">
    <property type="entry name" value="PROTEIN BATD-RELATED"/>
    <property type="match status" value="1"/>
</dbReference>
<name>A0A919CKI3_9GAMM</name>
<dbReference type="EMBL" id="BMYM01000002">
    <property type="protein sequence ID" value="GHD33817.1"/>
    <property type="molecule type" value="Genomic_DNA"/>
</dbReference>
<evidence type="ECO:0000313" key="3">
    <source>
        <dbReference type="Proteomes" id="UP000644693"/>
    </source>
</evidence>
<evidence type="ECO:0000256" key="1">
    <source>
        <dbReference type="SAM" id="Phobius"/>
    </source>
</evidence>
<feature type="transmembrane region" description="Helical" evidence="1">
    <location>
        <begin position="335"/>
        <end position="353"/>
    </location>
</feature>
<dbReference type="InterPro" id="IPR025738">
    <property type="entry name" value="BatD"/>
</dbReference>
<accession>A0A919CKI3</accession>
<evidence type="ECO:0000313" key="2">
    <source>
        <dbReference type="EMBL" id="GHD33817.1"/>
    </source>
</evidence>
<dbReference type="PANTHER" id="PTHR40940:SF1">
    <property type="entry name" value="PROTEIN BATD"/>
    <property type="match status" value="1"/>
</dbReference>
<proteinExistence type="predicted"/>
<dbReference type="AlphaFoldDB" id="A0A919CKI3"/>
<protein>
    <recommendedName>
        <fullName evidence="4">Protein BatD</fullName>
    </recommendedName>
</protein>
<dbReference type="RefSeq" id="WP_189477547.1">
    <property type="nucleotide sequence ID" value="NZ_BMYM01000002.1"/>
</dbReference>
<keyword evidence="1" id="KW-0812">Transmembrane</keyword>
<reference evidence="2" key="2">
    <citation type="submission" date="2020-09" db="EMBL/GenBank/DDBJ databases">
        <authorList>
            <person name="Sun Q."/>
            <person name="Kim S."/>
        </authorList>
    </citation>
    <scope>NUCLEOTIDE SEQUENCE</scope>
    <source>
        <strain evidence="2">KCTC 23430</strain>
    </source>
</reference>
<keyword evidence="3" id="KW-1185">Reference proteome</keyword>
<evidence type="ECO:0008006" key="4">
    <source>
        <dbReference type="Google" id="ProtNLM"/>
    </source>
</evidence>
<keyword evidence="1" id="KW-1133">Transmembrane helix</keyword>
<gene>
    <name evidence="2" type="ORF">GCM10007053_18780</name>
</gene>
<organism evidence="2 3">
    <name type="scientific">Parahalioglobus pacificus</name>
    <dbReference type="NCBI Taxonomy" id="930806"/>
    <lineage>
        <taxon>Bacteria</taxon>
        <taxon>Pseudomonadati</taxon>
        <taxon>Pseudomonadota</taxon>
        <taxon>Gammaproteobacteria</taxon>
        <taxon>Cellvibrionales</taxon>
        <taxon>Halieaceae</taxon>
        <taxon>Parahalioglobus</taxon>
    </lineage>
</organism>
<reference evidence="2" key="1">
    <citation type="journal article" date="2014" name="Int. J. Syst. Evol. Microbiol.">
        <title>Complete genome sequence of Corynebacterium casei LMG S-19264T (=DSM 44701T), isolated from a smear-ripened cheese.</title>
        <authorList>
            <consortium name="US DOE Joint Genome Institute (JGI-PGF)"/>
            <person name="Walter F."/>
            <person name="Albersmeier A."/>
            <person name="Kalinowski J."/>
            <person name="Ruckert C."/>
        </authorList>
    </citation>
    <scope>NUCLEOTIDE SEQUENCE</scope>
    <source>
        <strain evidence="2">KCTC 23430</strain>
    </source>
</reference>
<dbReference type="Proteomes" id="UP000644693">
    <property type="component" value="Unassembled WGS sequence"/>
</dbReference>